<dbReference type="Gene3D" id="3.40.50.720">
    <property type="entry name" value="NAD(P)-binding Rossmann-like Domain"/>
    <property type="match status" value="1"/>
</dbReference>
<keyword evidence="3" id="KW-1185">Reference proteome</keyword>
<reference evidence="2" key="1">
    <citation type="journal article" date="2014" name="Int. J. Syst. Evol. Microbiol.">
        <title>Complete genome of a new Firmicutes species belonging to the dominant human colonic microbiota ('Ruminococcus bicirculans') reveals two chromosomes and a selective capacity to utilize plant glucans.</title>
        <authorList>
            <consortium name="NISC Comparative Sequencing Program"/>
            <person name="Wegmann U."/>
            <person name="Louis P."/>
            <person name="Goesmann A."/>
            <person name="Henrissat B."/>
            <person name="Duncan S.H."/>
            <person name="Flint H.J."/>
        </authorList>
    </citation>
    <scope>NUCLEOTIDE SEQUENCE</scope>
    <source>
        <strain evidence="2">NBRC 109915</strain>
    </source>
</reference>
<sequence>MPLINVRVLVDRDCDKTIALLGHLNVPCRDIAICTSAKEAWTAWLAGQYVVSDDVAHVVDLPFSVLIEATGHPEAGARHARLAVEAGHHVALVSKEVDSVVGAGLAHEANARGVVVTPVDGDQPSLLIGLITWAQILGLDIISAGKSSEYDFVFDAATNILSCNGIGHHCPDMAKLMDAEDRPMADLAAARSAAASAFRQRAVPDLCEMGLVANATGFGFDRPDLHAPIARIPEVPAMFETVDNGGLFSTGKVLDVFHCLRRPDEVSLAGGVFVIVRCHDAEVWDMLAEKGHIVNAQGSAAMLSIPRHLLGLEAATTILDAALLKESSGASIPMQSVELVARATAELPAGHVLEMGGHHHTIENVEADLLDAEPLSGSSPAPFYLAANKRLCRTVAAGAHILMDDLETDENSELCSLRRKHDQTVIKRAEQQEERAMKSRGPAETGHIPAQPMVRQTVAELAYPGGKKDEEVCSDTGGNLERVTCHGRRLSGQNH</sequence>
<organism evidence="2 3">
    <name type="scientific">Sulfitobacter pacificus</name>
    <dbReference type="NCBI Taxonomy" id="1499314"/>
    <lineage>
        <taxon>Bacteria</taxon>
        <taxon>Pseudomonadati</taxon>
        <taxon>Pseudomonadota</taxon>
        <taxon>Alphaproteobacteria</taxon>
        <taxon>Rhodobacterales</taxon>
        <taxon>Roseobacteraceae</taxon>
        <taxon>Sulfitobacter</taxon>
    </lineage>
</organism>
<dbReference type="Pfam" id="PF21135">
    <property type="entry name" value="DRL_cat"/>
    <property type="match status" value="1"/>
</dbReference>
<name>A0ABQ5VNQ3_9RHOB</name>
<dbReference type="PANTHER" id="PTHR37850:SF3">
    <property type="entry name" value="BLR7815 PROTEIN"/>
    <property type="match status" value="1"/>
</dbReference>
<gene>
    <name evidence="2" type="ORF">GCM10007927_36030</name>
</gene>
<proteinExistence type="predicted"/>
<accession>A0ABQ5VNQ3</accession>
<reference evidence="2" key="2">
    <citation type="submission" date="2023-01" db="EMBL/GenBank/DDBJ databases">
        <title>Draft genome sequence of Sulfitobacter pacificus strain NBRC 109915.</title>
        <authorList>
            <person name="Sun Q."/>
            <person name="Mori K."/>
        </authorList>
    </citation>
    <scope>NUCLEOTIDE SEQUENCE</scope>
    <source>
        <strain evidence="2">NBRC 109915</strain>
    </source>
</reference>
<comment type="caution">
    <text evidence="2">The sequence shown here is derived from an EMBL/GenBank/DDBJ whole genome shotgun (WGS) entry which is preliminary data.</text>
</comment>
<dbReference type="InterPro" id="IPR036291">
    <property type="entry name" value="NAD(P)-bd_dom_sf"/>
</dbReference>
<protein>
    <submittedName>
        <fullName evidence="2">NAD-binding homoserine dehydrogenase</fullName>
    </submittedName>
</protein>
<evidence type="ECO:0000313" key="2">
    <source>
        <dbReference type="EMBL" id="GLQ28800.1"/>
    </source>
</evidence>
<dbReference type="PANTHER" id="PTHR37850">
    <property type="entry name" value="STRU PROTEIN"/>
    <property type="match status" value="1"/>
</dbReference>
<dbReference type="SUPFAM" id="SSF51735">
    <property type="entry name" value="NAD(P)-binding Rossmann-fold domains"/>
    <property type="match status" value="1"/>
</dbReference>
<dbReference type="EMBL" id="BSNL01000002">
    <property type="protein sequence ID" value="GLQ28800.1"/>
    <property type="molecule type" value="Genomic_DNA"/>
</dbReference>
<evidence type="ECO:0000259" key="1">
    <source>
        <dbReference type="Pfam" id="PF21135"/>
    </source>
</evidence>
<feature type="domain" description="Oxidoreductase DRL-like catalytic" evidence="1">
    <location>
        <begin position="121"/>
        <end position="314"/>
    </location>
</feature>
<dbReference type="Proteomes" id="UP001161388">
    <property type="component" value="Unassembled WGS sequence"/>
</dbReference>
<dbReference type="InterPro" id="IPR048423">
    <property type="entry name" value="DRL_cat"/>
</dbReference>
<evidence type="ECO:0000313" key="3">
    <source>
        <dbReference type="Proteomes" id="UP001161388"/>
    </source>
</evidence>